<dbReference type="EMBL" id="WWNR01000022">
    <property type="protein sequence ID" value="MZQ91264.1"/>
    <property type="molecule type" value="Genomic_DNA"/>
</dbReference>
<proteinExistence type="predicted"/>
<name>A0A6L8VMF7_9RHOB</name>
<feature type="chain" id="PRO_5026807934" evidence="1">
    <location>
        <begin position="25"/>
        <end position="121"/>
    </location>
</feature>
<dbReference type="InterPro" id="IPR025433">
    <property type="entry name" value="DUF4168"/>
</dbReference>
<reference evidence="3 4" key="1">
    <citation type="submission" date="2020-01" db="EMBL/GenBank/DDBJ databases">
        <title>Frigidibacter albus SP32T (=CGMCC 1.13995T).</title>
        <authorList>
            <person name="Liao X."/>
        </authorList>
    </citation>
    <scope>NUCLEOTIDE SEQUENCE [LARGE SCALE GENOMIC DNA]</scope>
    <source>
        <strain evidence="3 4">SP32</strain>
    </source>
</reference>
<organism evidence="3 4">
    <name type="scientific">Frigidibacter albus</name>
    <dbReference type="NCBI Taxonomy" id="1465486"/>
    <lineage>
        <taxon>Bacteria</taxon>
        <taxon>Pseudomonadati</taxon>
        <taxon>Pseudomonadota</taxon>
        <taxon>Alphaproteobacteria</taxon>
        <taxon>Rhodobacterales</taxon>
        <taxon>Paracoccaceae</taxon>
        <taxon>Frigidibacter</taxon>
    </lineage>
</organism>
<dbReference type="RefSeq" id="WP_161348647.1">
    <property type="nucleotide sequence ID" value="NZ_BMGW01000022.1"/>
</dbReference>
<dbReference type="AlphaFoldDB" id="A0A6L8VMF7"/>
<evidence type="ECO:0000259" key="2">
    <source>
        <dbReference type="Pfam" id="PF13767"/>
    </source>
</evidence>
<feature type="signal peptide" evidence="1">
    <location>
        <begin position="1"/>
        <end position="24"/>
    </location>
</feature>
<comment type="caution">
    <text evidence="3">The sequence shown here is derived from an EMBL/GenBank/DDBJ whole genome shotgun (WGS) entry which is preliminary data.</text>
</comment>
<dbReference type="Proteomes" id="UP000477083">
    <property type="component" value="Unassembled WGS sequence"/>
</dbReference>
<gene>
    <name evidence="3" type="ORF">GS660_19440</name>
</gene>
<sequence length="121" mass="12922">MSISKILATAITAATITASPLVLAPAMAQQTIDPASVSDSELDAFVVAYEEVAAVEQDYGARLQQADGEAEKQAIVTEAQAKMTQAIEETPNIEVDRYVEILQLAQVDTDLQAELTAKLQD</sequence>
<feature type="domain" description="DUF4168" evidence="2">
    <location>
        <begin position="38"/>
        <end position="114"/>
    </location>
</feature>
<keyword evidence="4" id="KW-1185">Reference proteome</keyword>
<keyword evidence="1" id="KW-0732">Signal</keyword>
<dbReference type="Pfam" id="PF13767">
    <property type="entry name" value="DUF4168"/>
    <property type="match status" value="1"/>
</dbReference>
<accession>A0A6L8VMF7</accession>
<evidence type="ECO:0000256" key="1">
    <source>
        <dbReference type="SAM" id="SignalP"/>
    </source>
</evidence>
<protein>
    <submittedName>
        <fullName evidence="3">DUF4168 domain-containing protein</fullName>
    </submittedName>
</protein>
<dbReference type="OrthoDB" id="7875481at2"/>
<evidence type="ECO:0000313" key="4">
    <source>
        <dbReference type="Proteomes" id="UP000477083"/>
    </source>
</evidence>
<evidence type="ECO:0000313" key="3">
    <source>
        <dbReference type="EMBL" id="MZQ91264.1"/>
    </source>
</evidence>